<dbReference type="InterPro" id="IPR018490">
    <property type="entry name" value="cNMP-bd_dom_sf"/>
</dbReference>
<organism evidence="6 7">
    <name type="scientific">Labilibaculum antarcticum</name>
    <dbReference type="NCBI Taxonomy" id="1717717"/>
    <lineage>
        <taxon>Bacteria</taxon>
        <taxon>Pseudomonadati</taxon>
        <taxon>Bacteroidota</taxon>
        <taxon>Bacteroidia</taxon>
        <taxon>Marinilabiliales</taxon>
        <taxon>Marinifilaceae</taxon>
        <taxon>Labilibaculum</taxon>
    </lineage>
</organism>
<dbReference type="PROSITE" id="PS51063">
    <property type="entry name" value="HTH_CRP_2"/>
    <property type="match status" value="1"/>
</dbReference>
<dbReference type="InterPro" id="IPR014710">
    <property type="entry name" value="RmlC-like_jellyroll"/>
</dbReference>
<name>A0A1Y1CI00_9BACT</name>
<dbReference type="GO" id="GO:0003677">
    <property type="term" value="F:DNA binding"/>
    <property type="evidence" value="ECO:0007669"/>
    <property type="project" value="UniProtKB-KW"/>
</dbReference>
<evidence type="ECO:0000259" key="4">
    <source>
        <dbReference type="PROSITE" id="PS50042"/>
    </source>
</evidence>
<evidence type="ECO:0000256" key="1">
    <source>
        <dbReference type="ARBA" id="ARBA00023015"/>
    </source>
</evidence>
<feature type="domain" description="HTH crp-type" evidence="5">
    <location>
        <begin position="153"/>
        <end position="222"/>
    </location>
</feature>
<feature type="domain" description="Cyclic nucleotide-binding" evidence="4">
    <location>
        <begin position="19"/>
        <end position="139"/>
    </location>
</feature>
<dbReference type="InterPro" id="IPR036388">
    <property type="entry name" value="WH-like_DNA-bd_sf"/>
</dbReference>
<keyword evidence="2" id="KW-0238">DNA-binding</keyword>
<dbReference type="SUPFAM" id="SSF46785">
    <property type="entry name" value="Winged helix' DNA-binding domain"/>
    <property type="match status" value="1"/>
</dbReference>
<dbReference type="Gene3D" id="2.60.120.10">
    <property type="entry name" value="Jelly Rolls"/>
    <property type="match status" value="1"/>
</dbReference>
<dbReference type="AlphaFoldDB" id="A0A1Y1CI00"/>
<sequence length="231" mass="26560">MILTLMDNNKGDTEINMNCFQNLGIADLEIINEKKKQVTFFKDETVFKQGAFAPHVLFVNQGLVRVYIQTNKNKQINIRLAKKGDLIAFSSIFGKDTYLYSAIALKDSEICMIDKEALKELLWRNPDFAMQIYSKNCHNENRYIDIIRNISYKQMRGKLASALLYLSSEKFTDENVYECLARQNIADFASISVESAVKFIKEFEKEGIISLDGKKILIQDKKSLDEINLRG</sequence>
<reference evidence="7" key="2">
    <citation type="journal article" date="2020" name="Antonie Van Leeuwenhoek">
        <title>Labilibaculum antarcticum sp. nov., a novel facultative anaerobic, psychrotorelant bacterium isolated from marine sediment of Antarctica.</title>
        <authorList>
            <person name="Watanabe M."/>
            <person name="Kojima H."/>
            <person name="Fukui M."/>
        </authorList>
    </citation>
    <scope>NUCLEOTIDE SEQUENCE [LARGE SCALE GENOMIC DNA]</scope>
    <source>
        <strain evidence="7">SPP2</strain>
    </source>
</reference>
<evidence type="ECO:0000256" key="2">
    <source>
        <dbReference type="ARBA" id="ARBA00023125"/>
    </source>
</evidence>
<protein>
    <submittedName>
        <fullName evidence="6">Crp/Fnr family transcriptional regulator</fullName>
    </submittedName>
</protein>
<keyword evidence="7" id="KW-1185">Reference proteome</keyword>
<dbReference type="Pfam" id="PF00027">
    <property type="entry name" value="cNMP_binding"/>
    <property type="match status" value="1"/>
</dbReference>
<dbReference type="PANTHER" id="PTHR24567">
    <property type="entry name" value="CRP FAMILY TRANSCRIPTIONAL REGULATORY PROTEIN"/>
    <property type="match status" value="1"/>
</dbReference>
<dbReference type="Pfam" id="PF13545">
    <property type="entry name" value="HTH_Crp_2"/>
    <property type="match status" value="1"/>
</dbReference>
<evidence type="ECO:0000259" key="5">
    <source>
        <dbReference type="PROSITE" id="PS51063"/>
    </source>
</evidence>
<dbReference type="KEGG" id="mbas:ALGA_1643"/>
<dbReference type="Gene3D" id="1.10.10.10">
    <property type="entry name" value="Winged helix-like DNA-binding domain superfamily/Winged helix DNA-binding domain"/>
    <property type="match status" value="1"/>
</dbReference>
<dbReference type="EMBL" id="AP018042">
    <property type="protein sequence ID" value="BAX80018.1"/>
    <property type="molecule type" value="Genomic_DNA"/>
</dbReference>
<accession>A0A1Y1CI00</accession>
<dbReference type="InterPro" id="IPR050397">
    <property type="entry name" value="Env_Response_Regulators"/>
</dbReference>
<keyword evidence="1" id="KW-0805">Transcription regulation</keyword>
<dbReference type="PROSITE" id="PS50042">
    <property type="entry name" value="CNMP_BINDING_3"/>
    <property type="match status" value="1"/>
</dbReference>
<reference evidence="6 7" key="1">
    <citation type="journal article" date="2018" name="Mar. Genomics">
        <title>Complete genome sequence of Marinifilaceae bacterium strain SPP2, isolated from the Antarctic marine sediment.</title>
        <authorList>
            <person name="Watanabe M."/>
            <person name="Kojima H."/>
            <person name="Fukui M."/>
        </authorList>
    </citation>
    <scope>NUCLEOTIDE SEQUENCE [LARGE SCALE GENOMIC DNA]</scope>
    <source>
        <strain evidence="6 7">SPP2</strain>
    </source>
</reference>
<dbReference type="InterPro" id="IPR036390">
    <property type="entry name" value="WH_DNA-bd_sf"/>
</dbReference>
<dbReference type="InterPro" id="IPR012318">
    <property type="entry name" value="HTH_CRP"/>
</dbReference>
<evidence type="ECO:0000256" key="3">
    <source>
        <dbReference type="ARBA" id="ARBA00023163"/>
    </source>
</evidence>
<dbReference type="CDD" id="cd00038">
    <property type="entry name" value="CAP_ED"/>
    <property type="match status" value="1"/>
</dbReference>
<dbReference type="SUPFAM" id="SSF51206">
    <property type="entry name" value="cAMP-binding domain-like"/>
    <property type="match status" value="1"/>
</dbReference>
<keyword evidence="3" id="KW-0804">Transcription</keyword>
<dbReference type="PANTHER" id="PTHR24567:SF26">
    <property type="entry name" value="REGULATORY PROTEIN YEIL"/>
    <property type="match status" value="1"/>
</dbReference>
<dbReference type="GO" id="GO:0005829">
    <property type="term" value="C:cytosol"/>
    <property type="evidence" value="ECO:0007669"/>
    <property type="project" value="TreeGrafter"/>
</dbReference>
<dbReference type="SMART" id="SM00100">
    <property type="entry name" value="cNMP"/>
    <property type="match status" value="1"/>
</dbReference>
<dbReference type="GO" id="GO:0003700">
    <property type="term" value="F:DNA-binding transcription factor activity"/>
    <property type="evidence" value="ECO:0007669"/>
    <property type="project" value="TreeGrafter"/>
</dbReference>
<evidence type="ECO:0000313" key="7">
    <source>
        <dbReference type="Proteomes" id="UP000218267"/>
    </source>
</evidence>
<evidence type="ECO:0000313" key="6">
    <source>
        <dbReference type="EMBL" id="BAX80018.1"/>
    </source>
</evidence>
<dbReference type="InterPro" id="IPR000595">
    <property type="entry name" value="cNMP-bd_dom"/>
</dbReference>
<proteinExistence type="predicted"/>
<gene>
    <name evidence="6" type="ORF">ALGA_1643</name>
</gene>
<dbReference type="Proteomes" id="UP000218267">
    <property type="component" value="Chromosome"/>
</dbReference>